<dbReference type="PANTHER" id="PTHR45138:SF9">
    <property type="entry name" value="DIGUANYLATE CYCLASE DGCM-RELATED"/>
    <property type="match status" value="1"/>
</dbReference>
<dbReference type="Gene3D" id="3.30.70.270">
    <property type="match status" value="1"/>
</dbReference>
<evidence type="ECO:0000313" key="6">
    <source>
        <dbReference type="Proteomes" id="UP000027284"/>
    </source>
</evidence>
<feature type="transmembrane region" description="Helical" evidence="3">
    <location>
        <begin position="38"/>
        <end position="57"/>
    </location>
</feature>
<dbReference type="STRING" id="1312852.EG19_01300"/>
<keyword evidence="3" id="KW-1133">Transmembrane helix</keyword>
<keyword evidence="3" id="KW-0472">Membrane</keyword>
<dbReference type="SUPFAM" id="SSF55073">
    <property type="entry name" value="Nucleotide cyclase"/>
    <property type="match status" value="1"/>
</dbReference>
<feature type="transmembrane region" description="Helical" evidence="3">
    <location>
        <begin position="6"/>
        <end position="26"/>
    </location>
</feature>
<gene>
    <name evidence="5" type="ORF">EG19_01300</name>
</gene>
<sequence>MTLSQWSVVVQLGVASLLAIFFFTLARSLRLIEVRLWARAWLADTVALVAVYLAAFFSDTGFLRQLFLAAYLAAKTAFVIWVVAGVSQHLAPGKEAVLGKRNAWWMVGLWGLSLGLANPSLSAALMAQSTLVAGAFLATAFWVWRRPRFPRSRWLAASLFLEGVLFAGYVAALVPTVWGGAPPRGLLPVTSFFDAGAELVLAMSMLIVLESSSTAQLNHLHAELMDSYDRLRALVEQDPLTGLANRRALETEPLRQHNQPVVVAFFDVDNFKEINDRYGHVVGDACLIRVATVIASRFRPEDRVFRWGGDEFLVLAAGMDPSSVEERFAAIVQDLEKAEEGLPPCRLTMGISQLSPGQSLNEALAAADLAMYRARQQRTASQA</sequence>
<dbReference type="PROSITE" id="PS50887">
    <property type="entry name" value="GGDEF"/>
    <property type="match status" value="1"/>
</dbReference>
<reference evidence="5 6" key="1">
    <citation type="submission" date="2014-04" db="EMBL/GenBank/DDBJ databases">
        <title>The Genome Sequence of Thermoanaerobaculum aquaticum MP-01, The First Cultivated Group 23 Acidobacterium.</title>
        <authorList>
            <person name="Stamps B.W."/>
            <person name="Losey N.A."/>
            <person name="Lawson P.A."/>
            <person name="Stevenson B.S."/>
        </authorList>
    </citation>
    <scope>NUCLEOTIDE SEQUENCE [LARGE SCALE GENOMIC DNA]</scope>
    <source>
        <strain evidence="5 6">MP-01</strain>
    </source>
</reference>
<dbReference type="InterPro" id="IPR000160">
    <property type="entry name" value="GGDEF_dom"/>
</dbReference>
<dbReference type="CDD" id="cd01949">
    <property type="entry name" value="GGDEF"/>
    <property type="match status" value="1"/>
</dbReference>
<dbReference type="EMBL" id="JMFG01000013">
    <property type="protein sequence ID" value="KDA54039.1"/>
    <property type="molecule type" value="Genomic_DNA"/>
</dbReference>
<feature type="transmembrane region" description="Helical" evidence="3">
    <location>
        <begin position="125"/>
        <end position="144"/>
    </location>
</feature>
<evidence type="ECO:0000256" key="1">
    <source>
        <dbReference type="ARBA" id="ARBA00012528"/>
    </source>
</evidence>
<evidence type="ECO:0000313" key="5">
    <source>
        <dbReference type="EMBL" id="KDA54039.1"/>
    </source>
</evidence>
<evidence type="ECO:0000256" key="2">
    <source>
        <dbReference type="ARBA" id="ARBA00034247"/>
    </source>
</evidence>
<feature type="transmembrane region" description="Helical" evidence="3">
    <location>
        <begin position="69"/>
        <end position="91"/>
    </location>
</feature>
<accession>A0A062XXA1</accession>
<proteinExistence type="predicted"/>
<dbReference type="PANTHER" id="PTHR45138">
    <property type="entry name" value="REGULATORY COMPONENTS OF SENSORY TRANSDUCTION SYSTEM"/>
    <property type="match status" value="1"/>
</dbReference>
<comment type="catalytic activity">
    <reaction evidence="2">
        <text>2 GTP = 3',3'-c-di-GMP + 2 diphosphate</text>
        <dbReference type="Rhea" id="RHEA:24898"/>
        <dbReference type="ChEBI" id="CHEBI:33019"/>
        <dbReference type="ChEBI" id="CHEBI:37565"/>
        <dbReference type="ChEBI" id="CHEBI:58805"/>
        <dbReference type="EC" id="2.7.7.65"/>
    </reaction>
</comment>
<dbReference type="InterPro" id="IPR050469">
    <property type="entry name" value="Diguanylate_Cyclase"/>
</dbReference>
<dbReference type="EC" id="2.7.7.65" evidence="1"/>
<dbReference type="NCBIfam" id="TIGR00254">
    <property type="entry name" value="GGDEF"/>
    <property type="match status" value="1"/>
</dbReference>
<name>A0A062XXA1_9BACT</name>
<dbReference type="RefSeq" id="WP_038048392.1">
    <property type="nucleotide sequence ID" value="NZ_JMFG01000013.1"/>
</dbReference>
<dbReference type="Proteomes" id="UP000027284">
    <property type="component" value="Unassembled WGS sequence"/>
</dbReference>
<keyword evidence="3" id="KW-0812">Transmembrane</keyword>
<comment type="caution">
    <text evidence="5">The sequence shown here is derived from an EMBL/GenBank/DDBJ whole genome shotgun (WGS) entry which is preliminary data.</text>
</comment>
<dbReference type="OrthoDB" id="9805474at2"/>
<keyword evidence="6" id="KW-1185">Reference proteome</keyword>
<evidence type="ECO:0000259" key="4">
    <source>
        <dbReference type="PROSITE" id="PS50887"/>
    </source>
</evidence>
<feature type="transmembrane region" description="Helical" evidence="3">
    <location>
        <begin position="156"/>
        <end position="178"/>
    </location>
</feature>
<feature type="domain" description="GGDEF" evidence="4">
    <location>
        <begin position="259"/>
        <end position="383"/>
    </location>
</feature>
<dbReference type="InterPro" id="IPR029787">
    <property type="entry name" value="Nucleotide_cyclase"/>
</dbReference>
<dbReference type="Pfam" id="PF00990">
    <property type="entry name" value="GGDEF"/>
    <property type="match status" value="1"/>
</dbReference>
<dbReference type="GO" id="GO:0052621">
    <property type="term" value="F:diguanylate cyclase activity"/>
    <property type="evidence" value="ECO:0007669"/>
    <property type="project" value="UniProtKB-EC"/>
</dbReference>
<dbReference type="InterPro" id="IPR043128">
    <property type="entry name" value="Rev_trsase/Diguanyl_cyclase"/>
</dbReference>
<organism evidence="5 6">
    <name type="scientific">Thermoanaerobaculum aquaticum</name>
    <dbReference type="NCBI Taxonomy" id="1312852"/>
    <lineage>
        <taxon>Bacteria</taxon>
        <taxon>Pseudomonadati</taxon>
        <taxon>Acidobacteriota</taxon>
        <taxon>Thermoanaerobaculia</taxon>
        <taxon>Thermoanaerobaculales</taxon>
        <taxon>Thermoanaerobaculaceae</taxon>
        <taxon>Thermoanaerobaculum</taxon>
    </lineage>
</organism>
<protein>
    <recommendedName>
        <fullName evidence="1">diguanylate cyclase</fullName>
        <ecNumber evidence="1">2.7.7.65</ecNumber>
    </recommendedName>
</protein>
<dbReference type="AlphaFoldDB" id="A0A062XXA1"/>
<evidence type="ECO:0000256" key="3">
    <source>
        <dbReference type="SAM" id="Phobius"/>
    </source>
</evidence>
<dbReference type="SMART" id="SM00267">
    <property type="entry name" value="GGDEF"/>
    <property type="match status" value="1"/>
</dbReference>